<dbReference type="EMBL" id="CP159872">
    <property type="protein sequence ID" value="XCM80224.1"/>
    <property type="molecule type" value="Genomic_DNA"/>
</dbReference>
<dbReference type="InterPro" id="IPR012337">
    <property type="entry name" value="RNaseH-like_sf"/>
</dbReference>
<dbReference type="InterPro" id="IPR036397">
    <property type="entry name" value="RNaseH_sf"/>
</dbReference>
<proteinExistence type="predicted"/>
<organism evidence="6">
    <name type="scientific">Kitasatospora camelliae</name>
    <dbReference type="NCBI Taxonomy" id="3156397"/>
    <lineage>
        <taxon>Bacteria</taxon>
        <taxon>Bacillati</taxon>
        <taxon>Actinomycetota</taxon>
        <taxon>Actinomycetes</taxon>
        <taxon>Kitasatosporales</taxon>
        <taxon>Streptomycetaceae</taxon>
        <taxon>Kitasatospora</taxon>
    </lineage>
</organism>
<feature type="region of interest" description="Disordered" evidence="4">
    <location>
        <begin position="192"/>
        <end position="229"/>
    </location>
</feature>
<feature type="domain" description="Exonuclease" evidence="5">
    <location>
        <begin position="3"/>
        <end position="168"/>
    </location>
</feature>
<dbReference type="Gene3D" id="3.30.420.10">
    <property type="entry name" value="Ribonuclease H-like superfamily/Ribonuclease H"/>
    <property type="match status" value="1"/>
</dbReference>
<evidence type="ECO:0000256" key="4">
    <source>
        <dbReference type="SAM" id="MobiDB-lite"/>
    </source>
</evidence>
<dbReference type="InterPro" id="IPR013520">
    <property type="entry name" value="Ribonucl_H"/>
</dbReference>
<evidence type="ECO:0000256" key="2">
    <source>
        <dbReference type="ARBA" id="ARBA00022801"/>
    </source>
</evidence>
<dbReference type="Pfam" id="PF00929">
    <property type="entry name" value="RNase_T"/>
    <property type="match status" value="1"/>
</dbReference>
<dbReference type="PANTHER" id="PTHR30231:SF4">
    <property type="entry name" value="PROTEIN NEN2"/>
    <property type="match status" value="1"/>
</dbReference>
<reference evidence="6" key="1">
    <citation type="submission" date="2024-06" db="EMBL/GenBank/DDBJ databases">
        <title>The genome sequences of Kitasatospora sp. strain HUAS MG31.</title>
        <authorList>
            <person name="Mo P."/>
        </authorList>
    </citation>
    <scope>NUCLEOTIDE SEQUENCE</scope>
    <source>
        <strain evidence="6">HUAS MG31</strain>
    </source>
</reference>
<dbReference type="GO" id="GO:0003676">
    <property type="term" value="F:nucleic acid binding"/>
    <property type="evidence" value="ECO:0007669"/>
    <property type="project" value="InterPro"/>
</dbReference>
<name>A0AAU8JWA6_9ACTN</name>
<evidence type="ECO:0000256" key="3">
    <source>
        <dbReference type="ARBA" id="ARBA00022839"/>
    </source>
</evidence>
<accession>A0AAU8JWA6</accession>
<dbReference type="KEGG" id="kcm:ABWK59_15480"/>
<dbReference type="SUPFAM" id="SSF53098">
    <property type="entry name" value="Ribonuclease H-like"/>
    <property type="match status" value="1"/>
</dbReference>
<dbReference type="FunFam" id="3.30.420.10:FF:000045">
    <property type="entry name" value="3'-5' exonuclease DinG"/>
    <property type="match status" value="1"/>
</dbReference>
<dbReference type="AlphaFoldDB" id="A0AAU8JWA6"/>
<dbReference type="CDD" id="cd06127">
    <property type="entry name" value="DEDDh"/>
    <property type="match status" value="1"/>
</dbReference>
<keyword evidence="2" id="KW-0378">Hydrolase</keyword>
<evidence type="ECO:0000313" key="6">
    <source>
        <dbReference type="EMBL" id="XCM80224.1"/>
    </source>
</evidence>
<dbReference type="GO" id="GO:0008408">
    <property type="term" value="F:3'-5' exonuclease activity"/>
    <property type="evidence" value="ECO:0007669"/>
    <property type="project" value="TreeGrafter"/>
</dbReference>
<dbReference type="SMART" id="SM00479">
    <property type="entry name" value="EXOIII"/>
    <property type="match status" value="1"/>
</dbReference>
<gene>
    <name evidence="6" type="ORF">ABWK59_15480</name>
</gene>
<dbReference type="PANTHER" id="PTHR30231">
    <property type="entry name" value="DNA POLYMERASE III SUBUNIT EPSILON"/>
    <property type="match status" value="1"/>
</dbReference>
<dbReference type="RefSeq" id="WP_354641164.1">
    <property type="nucleotide sequence ID" value="NZ_CP159872.1"/>
</dbReference>
<keyword evidence="3 6" id="KW-0269">Exonuclease</keyword>
<protein>
    <submittedName>
        <fullName evidence="6">3'-5' exonuclease</fullName>
    </submittedName>
</protein>
<evidence type="ECO:0000259" key="5">
    <source>
        <dbReference type="SMART" id="SM00479"/>
    </source>
</evidence>
<sequence>MSGYAVIDVEATGRSPWRHRVVEVAVVLLDRHLRTEAEFTTLIDPLGPVGPSHVHRISQDDVVGAPRFREVAPHLLDLLAARVLVGHHVACDRAFLDREFARIGVPFPAVPLLCTMRLARELLPDAGGYGLAACTEAAGLGPYPAHTALGDARATAELLRYCVRDRSCPPAAWADPVREAARVPWPRLGQARTREVEEPVPQLRRTVPTGPWPGGADHPEPVPTIADGE</sequence>
<keyword evidence="1" id="KW-0540">Nuclease</keyword>
<evidence type="ECO:0000256" key="1">
    <source>
        <dbReference type="ARBA" id="ARBA00022722"/>
    </source>
</evidence>